<name>A0A1C4VHZ5_9ACTN</name>
<keyword evidence="2" id="KW-1185">Reference proteome</keyword>
<dbReference type="EMBL" id="LT607412">
    <property type="protein sequence ID" value="SCE83586.1"/>
    <property type="molecule type" value="Genomic_DNA"/>
</dbReference>
<proteinExistence type="predicted"/>
<dbReference type="AlphaFoldDB" id="A0A1C4VHZ5"/>
<evidence type="ECO:0000313" key="1">
    <source>
        <dbReference type="EMBL" id="SCE83586.1"/>
    </source>
</evidence>
<sequence length="31" mass="3431">MCWDGFVKHVLGLDTPAAGRPLGYWDRPNSA</sequence>
<dbReference type="Proteomes" id="UP000198243">
    <property type="component" value="Chromosome I"/>
</dbReference>
<reference evidence="2" key="1">
    <citation type="submission" date="2016-06" db="EMBL/GenBank/DDBJ databases">
        <authorList>
            <person name="Varghese N."/>
            <person name="Submissions Spin"/>
        </authorList>
    </citation>
    <scope>NUCLEOTIDE SEQUENCE [LARGE SCALE GENOMIC DNA]</scope>
    <source>
        <strain evidence="2">DSM 44875</strain>
    </source>
</reference>
<gene>
    <name evidence="1" type="ORF">GA0070607_2158</name>
</gene>
<protein>
    <submittedName>
        <fullName evidence="1">Uncharacterized protein</fullName>
    </submittedName>
</protein>
<accession>A0A1C4VHZ5</accession>
<organism evidence="1 2">
    <name type="scientific">Micromonospora coriariae</name>
    <dbReference type="NCBI Taxonomy" id="285665"/>
    <lineage>
        <taxon>Bacteria</taxon>
        <taxon>Bacillati</taxon>
        <taxon>Actinomycetota</taxon>
        <taxon>Actinomycetes</taxon>
        <taxon>Micromonosporales</taxon>
        <taxon>Micromonosporaceae</taxon>
        <taxon>Micromonospora</taxon>
    </lineage>
</organism>
<evidence type="ECO:0000313" key="2">
    <source>
        <dbReference type="Proteomes" id="UP000198243"/>
    </source>
</evidence>